<dbReference type="RefSeq" id="XP_014156327.1">
    <property type="nucleotide sequence ID" value="XM_014300852.1"/>
</dbReference>
<sequence length="136" mass="15604">MESLKKQWSVVRALEALLVAHSGGKTYIELWAMLQSEMGWHLPCSIKSRMVDLGFWDIPGRKFILLAELRIKNLKVRGSWMNECEDSSNIQRKKLKFRSETLVIFSQLQVSTATSAQTLYLLSPGHADCTIDYVER</sequence>
<proteinExistence type="predicted"/>
<dbReference type="Proteomes" id="UP000054560">
    <property type="component" value="Unassembled WGS sequence"/>
</dbReference>
<name>A0A0L0G030_9EUKA</name>
<gene>
    <name evidence="1" type="ORF">SARC_05295</name>
</gene>
<evidence type="ECO:0000313" key="2">
    <source>
        <dbReference type="Proteomes" id="UP000054560"/>
    </source>
</evidence>
<accession>A0A0L0G030</accession>
<organism evidence="1 2">
    <name type="scientific">Sphaeroforma arctica JP610</name>
    <dbReference type="NCBI Taxonomy" id="667725"/>
    <lineage>
        <taxon>Eukaryota</taxon>
        <taxon>Ichthyosporea</taxon>
        <taxon>Ichthyophonida</taxon>
        <taxon>Sphaeroforma</taxon>
    </lineage>
</organism>
<dbReference type="EMBL" id="KQ241929">
    <property type="protein sequence ID" value="KNC82425.1"/>
    <property type="molecule type" value="Genomic_DNA"/>
</dbReference>
<dbReference type="AlphaFoldDB" id="A0A0L0G030"/>
<keyword evidence="2" id="KW-1185">Reference proteome</keyword>
<protein>
    <submittedName>
        <fullName evidence="1">Uncharacterized protein</fullName>
    </submittedName>
</protein>
<dbReference type="GeneID" id="25905799"/>
<evidence type="ECO:0000313" key="1">
    <source>
        <dbReference type="EMBL" id="KNC82425.1"/>
    </source>
</evidence>
<reference evidence="1 2" key="1">
    <citation type="submission" date="2011-02" db="EMBL/GenBank/DDBJ databases">
        <title>The Genome Sequence of Sphaeroforma arctica JP610.</title>
        <authorList>
            <consortium name="The Broad Institute Genome Sequencing Platform"/>
            <person name="Russ C."/>
            <person name="Cuomo C."/>
            <person name="Young S.K."/>
            <person name="Zeng Q."/>
            <person name="Gargeya S."/>
            <person name="Alvarado L."/>
            <person name="Berlin A."/>
            <person name="Chapman S.B."/>
            <person name="Chen Z."/>
            <person name="Freedman E."/>
            <person name="Gellesch M."/>
            <person name="Goldberg J."/>
            <person name="Griggs A."/>
            <person name="Gujja S."/>
            <person name="Heilman E."/>
            <person name="Heiman D."/>
            <person name="Howarth C."/>
            <person name="Mehta T."/>
            <person name="Neiman D."/>
            <person name="Pearson M."/>
            <person name="Roberts A."/>
            <person name="Saif S."/>
            <person name="Shea T."/>
            <person name="Shenoy N."/>
            <person name="Sisk P."/>
            <person name="Stolte C."/>
            <person name="Sykes S."/>
            <person name="White J."/>
            <person name="Yandava C."/>
            <person name="Burger G."/>
            <person name="Gray M.W."/>
            <person name="Holland P.W.H."/>
            <person name="King N."/>
            <person name="Lang F.B.F."/>
            <person name="Roger A.J."/>
            <person name="Ruiz-Trillo I."/>
            <person name="Haas B."/>
            <person name="Nusbaum C."/>
            <person name="Birren B."/>
        </authorList>
    </citation>
    <scope>NUCLEOTIDE SEQUENCE [LARGE SCALE GENOMIC DNA]</scope>
    <source>
        <strain evidence="1 2">JP610</strain>
    </source>
</reference>